<dbReference type="EMBL" id="KB445640">
    <property type="protein sequence ID" value="EMD66442.1"/>
    <property type="molecule type" value="Genomic_DNA"/>
</dbReference>
<keyword evidence="3" id="KW-1185">Reference proteome</keyword>
<name>M2TC93_COCSN</name>
<feature type="region of interest" description="Disordered" evidence="1">
    <location>
        <begin position="129"/>
        <end position="150"/>
    </location>
</feature>
<dbReference type="HOGENOM" id="CLU_943361_0_0_1"/>
<gene>
    <name evidence="2" type="ORF">COCSADRAFT_188774</name>
</gene>
<evidence type="ECO:0000313" key="2">
    <source>
        <dbReference type="EMBL" id="EMD66442.1"/>
    </source>
</evidence>
<sequence length="313" mass="33639">MPWSMVLETTHCSLPVVSPLAKRHISTHANASARHYGCVPGRDAAQPSALRRAGVAVIRRQGPCRRPERASAPQCVWLSRVYVCMYLWHVDGLMDAWLDALLDASMAADSDRQCCHGLEWPPSARPLSFPFSAQGRKASDSKGARVSEPEPRQLVAELGASPSILIRQAQEEEQAPRRAGGLVLRVRVPIASNTPASGLPPAALRPASLAHCALLPPATAYPKSHHSTASTIRPPHPLTIARSFLQALGPTSSTGWLTDTAKYTSRTTALSSRRLSGKRPAAIPAPLASMLSLTLLTYPPSHAIVILLLHTTN</sequence>
<protein>
    <submittedName>
        <fullName evidence="2">Uncharacterized protein</fullName>
    </submittedName>
</protein>
<dbReference type="GeneID" id="19133646"/>
<evidence type="ECO:0000256" key="1">
    <source>
        <dbReference type="SAM" id="MobiDB-lite"/>
    </source>
</evidence>
<dbReference type="Proteomes" id="UP000016934">
    <property type="component" value="Unassembled WGS sequence"/>
</dbReference>
<evidence type="ECO:0000313" key="3">
    <source>
        <dbReference type="Proteomes" id="UP000016934"/>
    </source>
</evidence>
<reference evidence="3" key="2">
    <citation type="journal article" date="2013" name="PLoS Genet.">
        <title>Comparative genome structure, secondary metabolite, and effector coding capacity across Cochliobolus pathogens.</title>
        <authorList>
            <person name="Condon B.J."/>
            <person name="Leng Y."/>
            <person name="Wu D."/>
            <person name="Bushley K.E."/>
            <person name="Ohm R.A."/>
            <person name="Otillar R."/>
            <person name="Martin J."/>
            <person name="Schackwitz W."/>
            <person name="Grimwood J."/>
            <person name="MohdZainudin N."/>
            <person name="Xue C."/>
            <person name="Wang R."/>
            <person name="Manning V.A."/>
            <person name="Dhillon B."/>
            <person name="Tu Z.J."/>
            <person name="Steffenson B.J."/>
            <person name="Salamov A."/>
            <person name="Sun H."/>
            <person name="Lowry S."/>
            <person name="LaButti K."/>
            <person name="Han J."/>
            <person name="Copeland A."/>
            <person name="Lindquist E."/>
            <person name="Barry K."/>
            <person name="Schmutz J."/>
            <person name="Baker S.E."/>
            <person name="Ciuffetti L.M."/>
            <person name="Grigoriev I.V."/>
            <person name="Zhong S."/>
            <person name="Turgeon B.G."/>
        </authorList>
    </citation>
    <scope>NUCLEOTIDE SEQUENCE [LARGE SCALE GENOMIC DNA]</scope>
    <source>
        <strain evidence="3">ND90Pr / ATCC 201652</strain>
    </source>
</reference>
<proteinExistence type="predicted"/>
<reference evidence="2 3" key="1">
    <citation type="journal article" date="2012" name="PLoS Pathog.">
        <title>Diverse lifestyles and strategies of plant pathogenesis encoded in the genomes of eighteen Dothideomycetes fungi.</title>
        <authorList>
            <person name="Ohm R.A."/>
            <person name="Feau N."/>
            <person name="Henrissat B."/>
            <person name="Schoch C.L."/>
            <person name="Horwitz B.A."/>
            <person name="Barry K.W."/>
            <person name="Condon B.J."/>
            <person name="Copeland A.C."/>
            <person name="Dhillon B."/>
            <person name="Glaser F."/>
            <person name="Hesse C.N."/>
            <person name="Kosti I."/>
            <person name="LaButti K."/>
            <person name="Lindquist E.A."/>
            <person name="Lucas S."/>
            <person name="Salamov A.A."/>
            <person name="Bradshaw R.E."/>
            <person name="Ciuffetti L."/>
            <person name="Hamelin R.C."/>
            <person name="Kema G.H.J."/>
            <person name="Lawrence C."/>
            <person name="Scott J.A."/>
            <person name="Spatafora J.W."/>
            <person name="Turgeon B.G."/>
            <person name="de Wit P.J.G.M."/>
            <person name="Zhong S."/>
            <person name="Goodwin S.B."/>
            <person name="Grigoriev I.V."/>
        </authorList>
    </citation>
    <scope>NUCLEOTIDE SEQUENCE [LARGE SCALE GENOMIC DNA]</scope>
    <source>
        <strain evidence="3">ND90Pr / ATCC 201652</strain>
    </source>
</reference>
<feature type="compositionally biased region" description="Basic and acidic residues" evidence="1">
    <location>
        <begin position="137"/>
        <end position="150"/>
    </location>
</feature>
<dbReference type="AlphaFoldDB" id="M2TC93"/>
<dbReference type="RefSeq" id="XP_007697934.1">
    <property type="nucleotide sequence ID" value="XM_007699744.1"/>
</dbReference>
<dbReference type="KEGG" id="bsc:COCSADRAFT_188774"/>
<organism evidence="2 3">
    <name type="scientific">Cochliobolus sativus (strain ND90Pr / ATCC 201652)</name>
    <name type="common">Common root rot and spot blotch fungus</name>
    <name type="synonym">Bipolaris sorokiniana</name>
    <dbReference type="NCBI Taxonomy" id="665912"/>
    <lineage>
        <taxon>Eukaryota</taxon>
        <taxon>Fungi</taxon>
        <taxon>Dikarya</taxon>
        <taxon>Ascomycota</taxon>
        <taxon>Pezizomycotina</taxon>
        <taxon>Dothideomycetes</taxon>
        <taxon>Pleosporomycetidae</taxon>
        <taxon>Pleosporales</taxon>
        <taxon>Pleosporineae</taxon>
        <taxon>Pleosporaceae</taxon>
        <taxon>Bipolaris</taxon>
    </lineage>
</organism>
<accession>M2TC93</accession>